<dbReference type="eggNOG" id="COG0470">
    <property type="taxonomic scope" value="Bacteria"/>
</dbReference>
<keyword evidence="2" id="KW-0548">Nucleotidyltransferase</keyword>
<dbReference type="GO" id="GO:0003887">
    <property type="term" value="F:DNA-directed DNA polymerase activity"/>
    <property type="evidence" value="ECO:0007669"/>
    <property type="project" value="UniProtKB-KW"/>
</dbReference>
<reference evidence="4" key="1">
    <citation type="submission" date="2012-02" db="EMBL/GenBank/DDBJ databases">
        <title>The complete genome of Frateuria aurantia DSM 6220.</title>
        <authorList>
            <consortium name="US DOE Joint Genome Institute (JGI-PGF)"/>
            <person name="Lucas S."/>
            <person name="Copeland A."/>
            <person name="Lapidus A."/>
            <person name="Glavina del Rio T."/>
            <person name="Dalin E."/>
            <person name="Tice H."/>
            <person name="Bruce D."/>
            <person name="Goodwin L."/>
            <person name="Pitluck S."/>
            <person name="Peters L."/>
            <person name="Ovchinnikova G."/>
            <person name="Teshima H."/>
            <person name="Kyrpides N."/>
            <person name="Mavromatis K."/>
            <person name="Ivanova N."/>
            <person name="Brettin T."/>
            <person name="Detter J.C."/>
            <person name="Han C."/>
            <person name="Larimer F."/>
            <person name="Land M."/>
            <person name="Hauser L."/>
            <person name="Markowitz V."/>
            <person name="Cheng J.-F."/>
            <person name="Hugenholtz P."/>
            <person name="Woyke T."/>
            <person name="Wu D."/>
            <person name="Brambilla E."/>
            <person name="Klenk H.-P."/>
            <person name="Eisen J.A."/>
        </authorList>
    </citation>
    <scope>NUCLEOTIDE SEQUENCE</scope>
    <source>
        <strain evidence="4">DSM 6220</strain>
    </source>
</reference>
<dbReference type="GO" id="GO:0008408">
    <property type="term" value="F:3'-5' exonuclease activity"/>
    <property type="evidence" value="ECO:0007669"/>
    <property type="project" value="InterPro"/>
</dbReference>
<dbReference type="InterPro" id="IPR004622">
    <property type="entry name" value="DNA_pol_HolB"/>
</dbReference>
<evidence type="ECO:0000313" key="4">
    <source>
        <dbReference type="EMBL" id="AFC85833.1"/>
    </source>
</evidence>
<dbReference type="SUPFAM" id="SSF52540">
    <property type="entry name" value="P-loop containing nucleoside triphosphate hydrolases"/>
    <property type="match status" value="1"/>
</dbReference>
<dbReference type="KEGG" id="fau:Fraau_1403"/>
<dbReference type="EMBL" id="CP003350">
    <property type="protein sequence ID" value="AFC85833.1"/>
    <property type="molecule type" value="Genomic_DNA"/>
</dbReference>
<dbReference type="EC" id="2.7.7.7" evidence="1"/>
<dbReference type="Pfam" id="PF13177">
    <property type="entry name" value="DNA_pol3_delta2"/>
    <property type="match status" value="1"/>
</dbReference>
<dbReference type="Proteomes" id="UP000005234">
    <property type="component" value="Chromosome"/>
</dbReference>
<sequence length="315" mass="34807">MTASMPSWHLEPWRRLQQRRQRQAMPHALLLAGPEGLGKRLFAQRLIQSLLCDQPADGEACGSCRSCRLLAAGTHPDRIGLGLGLRKDGSARTEIVVDQVRELSARLAMRSQFGGWQVACIDPADAMNPAAANALLKTLEEPAEQTLLLLIADQPWRLPQTIRSRCQRIDFQLPDQALALDWLQQQGLSAAEAEAALLAAAGNPGLALRWHGAGELAWRSEVRQDLAGLAQGRVPLLEVVRRWQDSHPAQRLWFAAQAAVDELRARAVGEAPPLGSRLDEQGLLAWYAQVNLCREQVRGPLRLDLLLLEILSGWR</sequence>
<comment type="catalytic activity">
    <reaction evidence="3">
        <text>DNA(n) + a 2'-deoxyribonucleoside 5'-triphosphate = DNA(n+1) + diphosphate</text>
        <dbReference type="Rhea" id="RHEA:22508"/>
        <dbReference type="Rhea" id="RHEA-COMP:17339"/>
        <dbReference type="Rhea" id="RHEA-COMP:17340"/>
        <dbReference type="ChEBI" id="CHEBI:33019"/>
        <dbReference type="ChEBI" id="CHEBI:61560"/>
        <dbReference type="ChEBI" id="CHEBI:173112"/>
        <dbReference type="EC" id="2.7.7.7"/>
    </reaction>
</comment>
<keyword evidence="2" id="KW-0808">Transferase</keyword>
<dbReference type="InterPro" id="IPR050238">
    <property type="entry name" value="DNA_Rep/Repair_Clamp_Loader"/>
</dbReference>
<evidence type="ECO:0000256" key="1">
    <source>
        <dbReference type="ARBA" id="ARBA00012417"/>
    </source>
</evidence>
<evidence type="ECO:0000256" key="2">
    <source>
        <dbReference type="ARBA" id="ARBA00022932"/>
    </source>
</evidence>
<dbReference type="AlphaFoldDB" id="H8L5T3"/>
<proteinExistence type="predicted"/>
<gene>
    <name evidence="4" type="ordered locus">Fraau_1403</name>
</gene>
<dbReference type="GO" id="GO:0006261">
    <property type="term" value="P:DNA-templated DNA replication"/>
    <property type="evidence" value="ECO:0007669"/>
    <property type="project" value="TreeGrafter"/>
</dbReference>
<dbReference type="Gene3D" id="3.40.50.300">
    <property type="entry name" value="P-loop containing nucleotide triphosphate hydrolases"/>
    <property type="match status" value="1"/>
</dbReference>
<evidence type="ECO:0000313" key="5">
    <source>
        <dbReference type="Proteomes" id="UP000005234"/>
    </source>
</evidence>
<dbReference type="STRING" id="767434.Fraau_1403"/>
<keyword evidence="2" id="KW-0239">DNA-directed DNA polymerase</keyword>
<keyword evidence="5" id="KW-1185">Reference proteome</keyword>
<dbReference type="HOGENOM" id="CLU_006229_4_3_6"/>
<dbReference type="NCBIfam" id="TIGR00678">
    <property type="entry name" value="holB"/>
    <property type="match status" value="1"/>
</dbReference>
<organism evidence="4 5">
    <name type="scientific">Frateuria aurantia (strain ATCC 33424 / DSM 6220 / KCTC 2777 / LMG 1558 / NBRC 3245 / NCIMB 13370)</name>
    <name type="common">Acetobacter aurantius</name>
    <dbReference type="NCBI Taxonomy" id="767434"/>
    <lineage>
        <taxon>Bacteria</taxon>
        <taxon>Pseudomonadati</taxon>
        <taxon>Pseudomonadota</taxon>
        <taxon>Gammaproteobacteria</taxon>
        <taxon>Lysobacterales</taxon>
        <taxon>Rhodanobacteraceae</taxon>
        <taxon>Frateuria</taxon>
    </lineage>
</organism>
<name>H8L5T3_FRAAD</name>
<dbReference type="PANTHER" id="PTHR11669:SF8">
    <property type="entry name" value="DNA POLYMERASE III SUBUNIT DELTA"/>
    <property type="match status" value="1"/>
</dbReference>
<dbReference type="PANTHER" id="PTHR11669">
    <property type="entry name" value="REPLICATION FACTOR C / DNA POLYMERASE III GAMMA-TAU SUBUNIT"/>
    <property type="match status" value="1"/>
</dbReference>
<evidence type="ECO:0000256" key="3">
    <source>
        <dbReference type="ARBA" id="ARBA00049244"/>
    </source>
</evidence>
<protein>
    <recommendedName>
        <fullName evidence="1">DNA-directed DNA polymerase</fullName>
        <ecNumber evidence="1">2.7.7.7</ecNumber>
    </recommendedName>
</protein>
<accession>H8L5T3</accession>
<dbReference type="GO" id="GO:0009360">
    <property type="term" value="C:DNA polymerase III complex"/>
    <property type="evidence" value="ECO:0007669"/>
    <property type="project" value="TreeGrafter"/>
</dbReference>
<dbReference type="InterPro" id="IPR027417">
    <property type="entry name" value="P-loop_NTPase"/>
</dbReference>